<dbReference type="Proteomes" id="UP000664357">
    <property type="component" value="Unassembled WGS sequence"/>
</dbReference>
<gene>
    <name evidence="2" type="ORF">JZO67_001811</name>
</gene>
<dbReference type="EMBL" id="JAFREL020000001">
    <property type="protein sequence ID" value="MEO1769860.1"/>
    <property type="molecule type" value="Genomic_DNA"/>
</dbReference>
<comment type="caution">
    <text evidence="2">The sequence shown here is derived from an EMBL/GenBank/DDBJ whole genome shotgun (WGS) entry which is preliminary data.</text>
</comment>
<protein>
    <recommendedName>
        <fullName evidence="1">M protein trans-acting positive regulator (MGA) HTH domain-containing protein</fullName>
    </recommendedName>
</protein>
<evidence type="ECO:0000313" key="3">
    <source>
        <dbReference type="Proteomes" id="UP000664357"/>
    </source>
</evidence>
<reference evidence="2 3" key="1">
    <citation type="submission" date="2021-03" db="EMBL/GenBank/DDBJ databases">
        <authorList>
            <person name="Gilmore M.S."/>
            <person name="Schwartzman J."/>
            <person name="Van Tyne D."/>
            <person name="Martin M."/>
            <person name="Earl A.M."/>
            <person name="Manson A.L."/>
            <person name="Straub T."/>
            <person name="Salamzade R."/>
            <person name="Saavedra J."/>
            <person name="Lebreton F."/>
            <person name="Prichula J."/>
            <person name="Schaufler K."/>
            <person name="Gaca A."/>
            <person name="Sgardioli B."/>
            <person name="Wagenaar J."/>
            <person name="Strong T."/>
        </authorList>
    </citation>
    <scope>NUCLEOTIDE SEQUENCE [LARGE SCALE GENOMIC DNA]</scope>
    <source>
        <strain evidence="2 3">665A</strain>
    </source>
</reference>
<evidence type="ECO:0000313" key="2">
    <source>
        <dbReference type="EMBL" id="MEO1769860.1"/>
    </source>
</evidence>
<dbReference type="RefSeq" id="WP_207702078.1">
    <property type="nucleotide sequence ID" value="NZ_JAFREL020000001.1"/>
</dbReference>
<proteinExistence type="predicted"/>
<feature type="domain" description="M protein trans-acting positive regulator (MGA) HTH" evidence="1">
    <location>
        <begin position="7"/>
        <end position="53"/>
    </location>
</feature>
<dbReference type="InterPro" id="IPR013199">
    <property type="entry name" value="HTH_Mga_DNA-bd_dom"/>
</dbReference>
<keyword evidence="3" id="KW-1185">Reference proteome</keyword>
<organism evidence="2 3">
    <name type="scientific">Candidatus Enterococcus ferrettii</name>
    <dbReference type="NCBI Taxonomy" id="2815324"/>
    <lineage>
        <taxon>Bacteria</taxon>
        <taxon>Bacillati</taxon>
        <taxon>Bacillota</taxon>
        <taxon>Bacilli</taxon>
        <taxon>Lactobacillales</taxon>
        <taxon>Enterococcaceae</taxon>
        <taxon>Enterococcus</taxon>
    </lineage>
</organism>
<sequence>MLEHYLEKNIFRQVYLCEQLYDKKTLQIHDAAEQLEVCPVTVRSDLDTIIDLLEPHIQLVEKGRNSCTIIFDHSYSQLELTQTIYQNSNFLSILSQYLTGERSWSAMADSVFISLSKVYTIRNDLMKFLTEMNYLTKDGETIIPEKDYRYLLLAIIRYTNQTQLVSITPPLERACQQLINYIERHFFSRNYPVEEKQLIQLGIAIGLQRAKTNPVFFTSEEKELAQHTPLFQLIHTGLQQNDFSLCRTEDEQFYVYSLFNSRNYLSNSLELMQKDFTVVYQNHIKYNPLIDHLAQRLSNTLKLSSEDQLLFEKAFLPFIRSTWADTQIFLPEKIYLLDQQQRKLYADIYQVLHQWKDEQQLALRWNDNLIRKFTIHVSFLLADQPSETIEVFIAAPTDFKFLYYHQQLTELLSEHFTVSNLICSDLAELLDDTFFCTKRIILCDTTLYQDHLETESTQVYPVSFQNIYSIITQLNQQVCRLSANDF</sequence>
<reference evidence="2 3" key="2">
    <citation type="submission" date="2024-02" db="EMBL/GenBank/DDBJ databases">
        <title>The Genome Sequence of Enterococcus sp. DIV0159.</title>
        <authorList>
            <person name="Earl A."/>
            <person name="Manson A."/>
            <person name="Gilmore M."/>
            <person name="Sanders J."/>
            <person name="Shea T."/>
            <person name="Howe W."/>
            <person name="Livny J."/>
            <person name="Cuomo C."/>
            <person name="Neafsey D."/>
            <person name="Birren B."/>
        </authorList>
    </citation>
    <scope>NUCLEOTIDE SEQUENCE [LARGE SCALE GENOMIC DNA]</scope>
    <source>
        <strain evidence="2 3">665A</strain>
    </source>
</reference>
<accession>A0ABV0EMJ5</accession>
<dbReference type="Pfam" id="PF08280">
    <property type="entry name" value="HTH_Mga"/>
    <property type="match status" value="1"/>
</dbReference>
<evidence type="ECO:0000259" key="1">
    <source>
        <dbReference type="Pfam" id="PF08280"/>
    </source>
</evidence>
<name>A0ABV0EMJ5_9ENTE</name>